<dbReference type="InterPro" id="IPR029063">
    <property type="entry name" value="SAM-dependent_MTases_sf"/>
</dbReference>
<dbReference type="Pfam" id="PF05724">
    <property type="entry name" value="TPMT"/>
    <property type="match status" value="1"/>
</dbReference>
<accession>A0A9P3FXZ9</accession>
<evidence type="ECO:0000313" key="6">
    <source>
        <dbReference type="Proteomes" id="UP000703269"/>
    </source>
</evidence>
<keyword evidence="2 5" id="KW-0489">Methyltransferase</keyword>
<dbReference type="InterPro" id="IPR008854">
    <property type="entry name" value="TPMT"/>
</dbReference>
<name>A0A9P3FXZ9_9APHY</name>
<keyword evidence="1" id="KW-0597">Phosphoprotein</keyword>
<dbReference type="PROSITE" id="PS51585">
    <property type="entry name" value="SAM_MT_TPMT"/>
    <property type="match status" value="1"/>
</dbReference>
<dbReference type="SUPFAM" id="SSF53335">
    <property type="entry name" value="S-adenosyl-L-methionine-dependent methyltransferases"/>
    <property type="match status" value="1"/>
</dbReference>
<evidence type="ECO:0000256" key="3">
    <source>
        <dbReference type="ARBA" id="ARBA00022679"/>
    </source>
</evidence>
<dbReference type="EMBL" id="BPQB01000001">
    <property type="protein sequence ID" value="GJE84638.1"/>
    <property type="molecule type" value="Genomic_DNA"/>
</dbReference>
<dbReference type="PANTHER" id="PTHR32183:SF11">
    <property type="entry name" value="THIOL METHYLTRANSFERASE 2-RELATED"/>
    <property type="match status" value="1"/>
</dbReference>
<evidence type="ECO:0000256" key="1">
    <source>
        <dbReference type="ARBA" id="ARBA00022553"/>
    </source>
</evidence>
<comment type="caution">
    <text evidence="5">The sequence shown here is derived from an EMBL/GenBank/DDBJ whole genome shotgun (WGS) entry which is preliminary data.</text>
</comment>
<dbReference type="GO" id="GO:0008757">
    <property type="term" value="F:S-adenosylmethionine-dependent methyltransferase activity"/>
    <property type="evidence" value="ECO:0007669"/>
    <property type="project" value="InterPro"/>
</dbReference>
<reference evidence="5 6" key="1">
    <citation type="submission" date="2021-08" db="EMBL/GenBank/DDBJ databases">
        <title>Draft Genome Sequence of Phanerochaete sordida strain YK-624.</title>
        <authorList>
            <person name="Mori T."/>
            <person name="Dohra H."/>
            <person name="Suzuki T."/>
            <person name="Kawagishi H."/>
            <person name="Hirai H."/>
        </authorList>
    </citation>
    <scope>NUCLEOTIDE SEQUENCE [LARGE SCALE GENOMIC DNA]</scope>
    <source>
        <strain evidence="5 6">YK-624</strain>
    </source>
</reference>
<dbReference type="Gene3D" id="3.40.50.150">
    <property type="entry name" value="Vaccinia Virus protein VP39"/>
    <property type="match status" value="1"/>
</dbReference>
<dbReference type="GO" id="GO:0032259">
    <property type="term" value="P:methylation"/>
    <property type="evidence" value="ECO:0007669"/>
    <property type="project" value="UniProtKB-KW"/>
</dbReference>
<sequence>MADIQTLSSSQKFDLVRQYLGADSERGWDNAWKVDLTPWDAGQSQPPLRDLLKSGLLQLPATGRALVPGCGKGYDAPLIASSTGLDTLSIDISPTAVQQARDYVAKLDLPSTATVHFEQRDFFSLGESEDEKFHLVYDYTFFVAIPPERRSEWGQVMRRVVRPGGYLVTLVYPIDPPVDTGPPFFVRPEHYINVLGDGWEKTLDKIPEVSLEHHKNRERLVVWRRK</sequence>
<dbReference type="Proteomes" id="UP000703269">
    <property type="component" value="Unassembled WGS sequence"/>
</dbReference>
<gene>
    <name evidence="5" type="ORF">PsYK624_007140</name>
</gene>
<evidence type="ECO:0000256" key="2">
    <source>
        <dbReference type="ARBA" id="ARBA00022603"/>
    </source>
</evidence>
<dbReference type="PANTHER" id="PTHR32183">
    <property type="match status" value="1"/>
</dbReference>
<keyword evidence="3" id="KW-0808">Transferase</keyword>
<keyword evidence="4" id="KW-0949">S-adenosyl-L-methionine</keyword>
<organism evidence="5 6">
    <name type="scientific">Phanerochaete sordida</name>
    <dbReference type="NCBI Taxonomy" id="48140"/>
    <lineage>
        <taxon>Eukaryota</taxon>
        <taxon>Fungi</taxon>
        <taxon>Dikarya</taxon>
        <taxon>Basidiomycota</taxon>
        <taxon>Agaricomycotina</taxon>
        <taxon>Agaricomycetes</taxon>
        <taxon>Polyporales</taxon>
        <taxon>Phanerochaetaceae</taxon>
        <taxon>Phanerochaete</taxon>
    </lineage>
</organism>
<dbReference type="CDD" id="cd02440">
    <property type="entry name" value="AdoMet_MTases"/>
    <property type="match status" value="1"/>
</dbReference>
<protein>
    <submittedName>
        <fullName evidence="5">S-adenosyl-L-methionine-dependent methyltransferase</fullName>
    </submittedName>
</protein>
<proteinExistence type="predicted"/>
<dbReference type="OrthoDB" id="276151at2759"/>
<evidence type="ECO:0000256" key="4">
    <source>
        <dbReference type="ARBA" id="ARBA00022691"/>
    </source>
</evidence>
<keyword evidence="6" id="KW-1185">Reference proteome</keyword>
<evidence type="ECO:0000313" key="5">
    <source>
        <dbReference type="EMBL" id="GJE84638.1"/>
    </source>
</evidence>
<dbReference type="AlphaFoldDB" id="A0A9P3FXZ9"/>